<keyword evidence="4" id="KW-0378">Hydrolase</keyword>
<reference evidence="6" key="1">
    <citation type="journal article" date="2020" name="Stud. Mycol.">
        <title>101 Dothideomycetes genomes: a test case for predicting lifestyles and emergence of pathogens.</title>
        <authorList>
            <person name="Haridas S."/>
            <person name="Albert R."/>
            <person name="Binder M."/>
            <person name="Bloem J."/>
            <person name="Labutti K."/>
            <person name="Salamov A."/>
            <person name="Andreopoulos B."/>
            <person name="Baker S."/>
            <person name="Barry K."/>
            <person name="Bills G."/>
            <person name="Bluhm B."/>
            <person name="Cannon C."/>
            <person name="Castanera R."/>
            <person name="Culley D."/>
            <person name="Daum C."/>
            <person name="Ezra D."/>
            <person name="Gonzalez J."/>
            <person name="Henrissat B."/>
            <person name="Kuo A."/>
            <person name="Liang C."/>
            <person name="Lipzen A."/>
            <person name="Lutzoni F."/>
            <person name="Magnuson J."/>
            <person name="Mondo S."/>
            <person name="Nolan M."/>
            <person name="Ohm R."/>
            <person name="Pangilinan J."/>
            <person name="Park H.-J."/>
            <person name="Ramirez L."/>
            <person name="Alfaro M."/>
            <person name="Sun H."/>
            <person name="Tritt A."/>
            <person name="Yoshinaga Y."/>
            <person name="Zwiers L.-H."/>
            <person name="Turgeon B."/>
            <person name="Goodwin S."/>
            <person name="Spatafora J."/>
            <person name="Crous P."/>
            <person name="Grigoriev I."/>
        </authorList>
    </citation>
    <scope>NUCLEOTIDE SEQUENCE</scope>
    <source>
        <strain evidence="6">CBS 107.79</strain>
    </source>
</reference>
<dbReference type="PANTHER" id="PTHR23402">
    <property type="entry name" value="PROTEASE FAMILY C15 PYROGLUTAMYL-PEPTIDASE I-RELATED"/>
    <property type="match status" value="1"/>
</dbReference>
<dbReference type="InterPro" id="IPR036440">
    <property type="entry name" value="Peptidase_C15-like_sf"/>
</dbReference>
<dbReference type="Gene3D" id="3.40.630.20">
    <property type="entry name" value="Peptidase C15, pyroglutamyl peptidase I-like"/>
    <property type="match status" value="1"/>
</dbReference>
<protein>
    <submittedName>
        <fullName evidence="6">Peptidase C15, pyroglutamyl peptidase I-like protein</fullName>
    </submittedName>
</protein>
<comment type="similarity">
    <text evidence="1">Belongs to the peptidase C15 family.</text>
</comment>
<dbReference type="Pfam" id="PF01470">
    <property type="entry name" value="Peptidase_C15"/>
    <property type="match status" value="1"/>
</dbReference>
<evidence type="ECO:0000313" key="7">
    <source>
        <dbReference type="Proteomes" id="UP000800036"/>
    </source>
</evidence>
<evidence type="ECO:0000256" key="1">
    <source>
        <dbReference type="ARBA" id="ARBA00006641"/>
    </source>
</evidence>
<sequence length="239" mass="25958">MAPVASAVTRVLVTGFGPFQGVPNNPSWAIASLLPTTLPNNISLTIHPAPLPVAYHPVISTVPALIADVHPDIALHIGVVEGRTYFAVEQTSRRNVYGYSWNADIDGEVFTDTEGDAVWGDQPTVLSTELDLEAVVDEWQNRTEGIVWPEGESEGIQGKAGGDDDDEVRLSDNVGTYLCAFIYYTSMVEMGKERGQRDTAFMHVPLLLGEEEVQFGVEVTVELIQSLVSSWRAERAGGT</sequence>
<proteinExistence type="inferred from homology"/>
<dbReference type="SUPFAM" id="SSF53182">
    <property type="entry name" value="Pyrrolidone carboxyl peptidase (pyroglutamate aminopeptidase)"/>
    <property type="match status" value="1"/>
</dbReference>
<evidence type="ECO:0000313" key="6">
    <source>
        <dbReference type="EMBL" id="KAF1979034.1"/>
    </source>
</evidence>
<keyword evidence="3" id="KW-0645">Protease</keyword>
<keyword evidence="7" id="KW-1185">Reference proteome</keyword>
<dbReference type="PRINTS" id="PR00706">
    <property type="entry name" value="PYROGLUPTASE"/>
</dbReference>
<dbReference type="AlphaFoldDB" id="A0A6A5VNX4"/>
<gene>
    <name evidence="6" type="ORF">BU23DRAFT_449232</name>
</gene>
<dbReference type="GO" id="GO:0016920">
    <property type="term" value="F:pyroglutamyl-peptidase activity"/>
    <property type="evidence" value="ECO:0007669"/>
    <property type="project" value="InterPro"/>
</dbReference>
<dbReference type="EMBL" id="ML976659">
    <property type="protein sequence ID" value="KAF1979034.1"/>
    <property type="molecule type" value="Genomic_DNA"/>
</dbReference>
<evidence type="ECO:0000256" key="3">
    <source>
        <dbReference type="ARBA" id="ARBA00022670"/>
    </source>
</evidence>
<organism evidence="6 7">
    <name type="scientific">Bimuria novae-zelandiae CBS 107.79</name>
    <dbReference type="NCBI Taxonomy" id="1447943"/>
    <lineage>
        <taxon>Eukaryota</taxon>
        <taxon>Fungi</taxon>
        <taxon>Dikarya</taxon>
        <taxon>Ascomycota</taxon>
        <taxon>Pezizomycotina</taxon>
        <taxon>Dothideomycetes</taxon>
        <taxon>Pleosporomycetidae</taxon>
        <taxon>Pleosporales</taxon>
        <taxon>Massarineae</taxon>
        <taxon>Didymosphaeriaceae</taxon>
        <taxon>Bimuria</taxon>
    </lineage>
</organism>
<dbReference type="InterPro" id="IPR016125">
    <property type="entry name" value="Peptidase_C15-like"/>
</dbReference>
<dbReference type="Proteomes" id="UP000800036">
    <property type="component" value="Unassembled WGS sequence"/>
</dbReference>
<keyword evidence="2" id="KW-0963">Cytoplasm</keyword>
<dbReference type="GO" id="GO:0006508">
    <property type="term" value="P:proteolysis"/>
    <property type="evidence" value="ECO:0007669"/>
    <property type="project" value="UniProtKB-KW"/>
</dbReference>
<accession>A0A6A5VNX4</accession>
<keyword evidence="5" id="KW-0788">Thiol protease</keyword>
<dbReference type="InterPro" id="IPR000816">
    <property type="entry name" value="Peptidase_C15"/>
</dbReference>
<evidence type="ECO:0000256" key="2">
    <source>
        <dbReference type="ARBA" id="ARBA00022490"/>
    </source>
</evidence>
<evidence type="ECO:0000256" key="5">
    <source>
        <dbReference type="ARBA" id="ARBA00022807"/>
    </source>
</evidence>
<dbReference type="PANTHER" id="PTHR23402:SF1">
    <property type="entry name" value="PYROGLUTAMYL-PEPTIDASE I"/>
    <property type="match status" value="1"/>
</dbReference>
<dbReference type="GO" id="GO:0005829">
    <property type="term" value="C:cytosol"/>
    <property type="evidence" value="ECO:0007669"/>
    <property type="project" value="InterPro"/>
</dbReference>
<name>A0A6A5VNX4_9PLEO</name>
<evidence type="ECO:0000256" key="4">
    <source>
        <dbReference type="ARBA" id="ARBA00022801"/>
    </source>
</evidence>
<dbReference type="OrthoDB" id="407146at2759"/>